<organism evidence="2">
    <name type="scientific">Thermogemmatispora argillosa</name>
    <dbReference type="NCBI Taxonomy" id="2045280"/>
    <lineage>
        <taxon>Bacteria</taxon>
        <taxon>Bacillati</taxon>
        <taxon>Chloroflexota</taxon>
        <taxon>Ktedonobacteria</taxon>
        <taxon>Thermogemmatisporales</taxon>
        <taxon>Thermogemmatisporaceae</taxon>
        <taxon>Thermogemmatispora</taxon>
    </lineage>
</organism>
<keyword evidence="1" id="KW-0812">Transmembrane</keyword>
<evidence type="ECO:0000256" key="1">
    <source>
        <dbReference type="SAM" id="Phobius"/>
    </source>
</evidence>
<keyword evidence="1" id="KW-1133">Transmembrane helix</keyword>
<dbReference type="EMBL" id="AP019377">
    <property type="protein sequence ID" value="BBH94432.1"/>
    <property type="molecule type" value="Genomic_DNA"/>
</dbReference>
<feature type="transmembrane region" description="Helical" evidence="1">
    <location>
        <begin position="180"/>
        <end position="207"/>
    </location>
</feature>
<name>A0A455T521_9CHLR</name>
<feature type="transmembrane region" description="Helical" evidence="1">
    <location>
        <begin position="219"/>
        <end position="240"/>
    </location>
</feature>
<feature type="transmembrane region" description="Helical" evidence="1">
    <location>
        <begin position="154"/>
        <end position="173"/>
    </location>
</feature>
<gene>
    <name evidence="2" type="ORF">KTA_26310</name>
</gene>
<keyword evidence="1" id="KW-0472">Membrane</keyword>
<feature type="transmembrane region" description="Helical" evidence="1">
    <location>
        <begin position="54"/>
        <end position="78"/>
    </location>
</feature>
<reference evidence="2" key="1">
    <citation type="submission" date="2018-12" db="EMBL/GenBank/DDBJ databases">
        <title>Novel natural products biosynthetic potential of the class Ktedonobacteria.</title>
        <authorList>
            <person name="Zheng Y."/>
            <person name="Saitou A."/>
            <person name="Wang C.M."/>
            <person name="Toyoda A."/>
            <person name="Minakuchi Y."/>
            <person name="Sekiguchi Y."/>
            <person name="Ueda K."/>
            <person name="Takano H."/>
            <person name="Sakai Y."/>
            <person name="Yokota A."/>
            <person name="Yabe S."/>
        </authorList>
    </citation>
    <scope>NUCLEOTIDE SEQUENCE</scope>
    <source>
        <strain evidence="2">A3-2</strain>
    </source>
</reference>
<protein>
    <recommendedName>
        <fullName evidence="3">Phosphatidic acid phosphatase type 2/haloperoxidase domain-containing protein</fullName>
    </recommendedName>
</protein>
<feature type="transmembrane region" description="Helical" evidence="1">
    <location>
        <begin position="84"/>
        <end position="107"/>
    </location>
</feature>
<evidence type="ECO:0000313" key="2">
    <source>
        <dbReference type="EMBL" id="BBH94432.1"/>
    </source>
</evidence>
<proteinExistence type="predicted"/>
<sequence length="242" mass="25909">MKLQQQEREEERHSIAAAFSSIPLTQAKGPLTQPLAGAQVGSLASRSAGQAQRLARGISIVLSPAAISVPFVLLVALYRSSSLWPALGFALLTLGFVCAGPLLYVVLSLRLGLVSDLDLTRRHERWHPFLFCLLSYGLGLLFLLLLHAPRSLELILGLTLVVGLLLLVITLWWKISIHAAALAGAATVLTALYGLIFLPSFLLLVLVCWSRVVLGRHTLAQVVSGALLSIGLAVGVLLLIGF</sequence>
<feature type="transmembrane region" description="Helical" evidence="1">
    <location>
        <begin position="128"/>
        <end position="148"/>
    </location>
</feature>
<accession>A0A455T521</accession>
<evidence type="ECO:0008006" key="3">
    <source>
        <dbReference type="Google" id="ProtNLM"/>
    </source>
</evidence>
<dbReference type="AlphaFoldDB" id="A0A455T521"/>